<dbReference type="RefSeq" id="WP_164128133.1">
    <property type="nucleotide sequence ID" value="NZ_JAAGOX010000006.1"/>
</dbReference>
<gene>
    <name evidence="2" type="ORF">G0P99_04515</name>
</gene>
<name>A0A6B2NLW7_9RHOB</name>
<feature type="chain" id="PRO_5025405010" description="Transporter" evidence="1">
    <location>
        <begin position="44"/>
        <end position="303"/>
    </location>
</feature>
<feature type="signal peptide" evidence="1">
    <location>
        <begin position="1"/>
        <end position="43"/>
    </location>
</feature>
<dbReference type="EMBL" id="JAAGOX010000006">
    <property type="protein sequence ID" value="NDW44210.1"/>
    <property type="molecule type" value="Genomic_DNA"/>
</dbReference>
<evidence type="ECO:0000313" key="2">
    <source>
        <dbReference type="EMBL" id="NDW44210.1"/>
    </source>
</evidence>
<accession>A0A6B2NLW7</accession>
<proteinExistence type="predicted"/>
<comment type="caution">
    <text evidence="2">The sequence shown here is derived from an EMBL/GenBank/DDBJ whole genome shotgun (WGS) entry which is preliminary data.</text>
</comment>
<sequence length="303" mass="32895">MANLNYWTPLARCGAPNAAGLFQRSLFGCIVLTLACLALPSNAQDGSNLDQVQREVEEINNGTNPTLLTTQMGIQYQFNQVNSNLNTGLLELFYTRPIGDGSKALRFTVPFSDSPFNASPFLGDAAASAALNPNVGEELRLGDISITYIDVFYLTKRNGAAFTFEVFLDTAETDFAGYGQLAAEASAFYAWFLDSGSIFAPAVVHTFGLEGGNRQGANVNTTTVDFYYVPKLKNRRFYLTFDPAIIHDWEAGKTFGSFQVTAGMLTGKAFGGDGQVYVKPGILIGGDRPAEWSIQVGYKVLNF</sequence>
<reference evidence="2" key="1">
    <citation type="submission" date="2020-02" db="EMBL/GenBank/DDBJ databases">
        <title>Delineation of the pyrene-degrading pathway in Roseobacter clade bacteria by genomic analysis.</title>
        <authorList>
            <person name="Zhou H."/>
            <person name="Wang H."/>
        </authorList>
    </citation>
    <scope>NUCLEOTIDE SEQUENCE</scope>
    <source>
        <strain evidence="2">PrR005</strain>
    </source>
</reference>
<keyword evidence="1" id="KW-0732">Signal</keyword>
<evidence type="ECO:0000256" key="1">
    <source>
        <dbReference type="SAM" id="SignalP"/>
    </source>
</evidence>
<organism evidence="2">
    <name type="scientific">Ruegeria sp. PrR005</name>
    <dbReference type="NCBI Taxonomy" id="2706882"/>
    <lineage>
        <taxon>Bacteria</taxon>
        <taxon>Pseudomonadati</taxon>
        <taxon>Pseudomonadota</taxon>
        <taxon>Alphaproteobacteria</taxon>
        <taxon>Rhodobacterales</taxon>
        <taxon>Roseobacteraceae</taxon>
        <taxon>Ruegeria</taxon>
    </lineage>
</organism>
<dbReference type="AlphaFoldDB" id="A0A6B2NLW7"/>
<protein>
    <recommendedName>
        <fullName evidence="3">Transporter</fullName>
    </recommendedName>
</protein>
<evidence type="ECO:0008006" key="3">
    <source>
        <dbReference type="Google" id="ProtNLM"/>
    </source>
</evidence>